<reference evidence="1 5" key="1">
    <citation type="journal article" date="2019" name="Sci. Rep.">
        <title>Orb-weaving spider Araneus ventricosus genome elucidates the spidroin gene catalogue.</title>
        <authorList>
            <person name="Kono N."/>
            <person name="Nakamura H."/>
            <person name="Ohtoshi R."/>
            <person name="Moran D.A.P."/>
            <person name="Shinohara A."/>
            <person name="Yoshida Y."/>
            <person name="Fujiwara M."/>
            <person name="Mori M."/>
            <person name="Tomita M."/>
            <person name="Arakawa K."/>
        </authorList>
    </citation>
    <scope>NUCLEOTIDE SEQUENCE [LARGE SCALE GENOMIC DNA]</scope>
</reference>
<proteinExistence type="predicted"/>
<accession>A0A4Y2DS64</accession>
<keyword evidence="5" id="KW-1185">Reference proteome</keyword>
<evidence type="ECO:0000313" key="4">
    <source>
        <dbReference type="EMBL" id="GBM19005.1"/>
    </source>
</evidence>
<sequence length="130" mass="14724">MKLKNKEKCTSYSHLSQEPHPFCTKGCNSFRLSGGFGNQQKLLTSIVTDFGQKRYPASIQGQREKYGPGSNSPRVCAMAATFWENICKRSEGQRKWTENSVQFLRAVVIAFASWVGIRPPAVRPVELRRQ</sequence>
<dbReference type="AlphaFoldDB" id="A0A4Y2DS64"/>
<evidence type="ECO:0000313" key="1">
    <source>
        <dbReference type="EMBL" id="GBM18989.1"/>
    </source>
</evidence>
<name>A0A4Y2DS64_ARAVE</name>
<comment type="caution">
    <text evidence="1">The sequence shown here is derived from an EMBL/GenBank/DDBJ whole genome shotgun (WGS) entry which is preliminary data.</text>
</comment>
<organism evidence="1 5">
    <name type="scientific">Araneus ventricosus</name>
    <name type="common">Orbweaver spider</name>
    <name type="synonym">Epeira ventricosa</name>
    <dbReference type="NCBI Taxonomy" id="182803"/>
    <lineage>
        <taxon>Eukaryota</taxon>
        <taxon>Metazoa</taxon>
        <taxon>Ecdysozoa</taxon>
        <taxon>Arthropoda</taxon>
        <taxon>Chelicerata</taxon>
        <taxon>Arachnida</taxon>
        <taxon>Araneae</taxon>
        <taxon>Araneomorphae</taxon>
        <taxon>Entelegynae</taxon>
        <taxon>Araneoidea</taxon>
        <taxon>Araneidae</taxon>
        <taxon>Araneus</taxon>
    </lineage>
</organism>
<evidence type="ECO:0000313" key="5">
    <source>
        <dbReference type="Proteomes" id="UP000499080"/>
    </source>
</evidence>
<dbReference type="EMBL" id="BGPR01090345">
    <property type="protein sequence ID" value="GBM19005.1"/>
    <property type="molecule type" value="Genomic_DNA"/>
</dbReference>
<dbReference type="EMBL" id="BGPR01090341">
    <property type="protein sequence ID" value="GBM18994.1"/>
    <property type="molecule type" value="Genomic_DNA"/>
</dbReference>
<gene>
    <name evidence="2" type="ORF">AVEN_227723_1</name>
    <name evidence="3" type="ORF">AVEN_269122_1</name>
    <name evidence="4" type="ORF">AVEN_31828_1</name>
    <name evidence="1" type="ORF">AVEN_6020_1</name>
</gene>
<protein>
    <submittedName>
        <fullName evidence="1">Uncharacterized protein</fullName>
    </submittedName>
</protein>
<dbReference type="EMBL" id="BGPR01090344">
    <property type="protein sequence ID" value="GBM19001.1"/>
    <property type="molecule type" value="Genomic_DNA"/>
</dbReference>
<dbReference type="Proteomes" id="UP000499080">
    <property type="component" value="Unassembled WGS sequence"/>
</dbReference>
<evidence type="ECO:0000313" key="2">
    <source>
        <dbReference type="EMBL" id="GBM18994.1"/>
    </source>
</evidence>
<dbReference type="EMBL" id="BGPR01090340">
    <property type="protein sequence ID" value="GBM18989.1"/>
    <property type="molecule type" value="Genomic_DNA"/>
</dbReference>
<evidence type="ECO:0000313" key="3">
    <source>
        <dbReference type="EMBL" id="GBM19001.1"/>
    </source>
</evidence>